<dbReference type="GO" id="GO:0006281">
    <property type="term" value="P:DNA repair"/>
    <property type="evidence" value="ECO:0007669"/>
    <property type="project" value="UniProtKB-KW"/>
</dbReference>
<dbReference type="EC" id="3.2.2.27" evidence="3"/>
<keyword evidence="11" id="KW-0234">DNA repair</keyword>
<dbReference type="CDD" id="cd10030">
    <property type="entry name" value="UDG-F4_TTUDGA_SPO1dp_like"/>
    <property type="match status" value="1"/>
</dbReference>
<feature type="domain" description="Uracil-DNA glycosylase-like" evidence="12">
    <location>
        <begin position="34"/>
        <end position="187"/>
    </location>
</feature>
<evidence type="ECO:0000313" key="13">
    <source>
        <dbReference type="EMBL" id="GAG62027.1"/>
    </source>
</evidence>
<dbReference type="SUPFAM" id="SSF52141">
    <property type="entry name" value="Uracil-DNA glycosylase-like"/>
    <property type="match status" value="1"/>
</dbReference>
<dbReference type="InterPro" id="IPR005273">
    <property type="entry name" value="Ura-DNA_glyco_family4"/>
</dbReference>
<evidence type="ECO:0000256" key="1">
    <source>
        <dbReference type="ARBA" id="ARBA00001400"/>
    </source>
</evidence>
<evidence type="ECO:0000256" key="8">
    <source>
        <dbReference type="ARBA" id="ARBA00022801"/>
    </source>
</evidence>
<comment type="catalytic activity">
    <reaction evidence="1">
        <text>Hydrolyzes single-stranded DNA or mismatched double-stranded DNA and polynucleotides, releasing free uracil.</text>
        <dbReference type="EC" id="3.2.2.27"/>
    </reaction>
</comment>
<dbReference type="PANTHER" id="PTHR33693">
    <property type="entry name" value="TYPE-5 URACIL-DNA GLYCOSYLASE"/>
    <property type="match status" value="1"/>
</dbReference>
<evidence type="ECO:0000256" key="4">
    <source>
        <dbReference type="ARBA" id="ARBA00019403"/>
    </source>
</evidence>
<dbReference type="GO" id="GO:0004844">
    <property type="term" value="F:uracil DNA N-glycosylase activity"/>
    <property type="evidence" value="ECO:0007669"/>
    <property type="project" value="UniProtKB-EC"/>
</dbReference>
<gene>
    <name evidence="13" type="ORF">S01H4_07481</name>
</gene>
<evidence type="ECO:0000256" key="5">
    <source>
        <dbReference type="ARBA" id="ARBA00022485"/>
    </source>
</evidence>
<dbReference type="InterPro" id="IPR005122">
    <property type="entry name" value="Uracil-DNA_glycosylase-like"/>
</dbReference>
<accession>X0ZVU6</accession>
<dbReference type="InterPro" id="IPR051536">
    <property type="entry name" value="UDG_Type-4/5"/>
</dbReference>
<organism evidence="13">
    <name type="scientific">marine sediment metagenome</name>
    <dbReference type="NCBI Taxonomy" id="412755"/>
    <lineage>
        <taxon>unclassified sequences</taxon>
        <taxon>metagenomes</taxon>
        <taxon>ecological metagenomes</taxon>
    </lineage>
</organism>
<keyword evidence="9" id="KW-0408">Iron</keyword>
<evidence type="ECO:0000256" key="7">
    <source>
        <dbReference type="ARBA" id="ARBA00022763"/>
    </source>
</evidence>
<keyword evidence="7" id="KW-0227">DNA damage</keyword>
<comment type="caution">
    <text evidence="13">The sequence shown here is derived from an EMBL/GenBank/DDBJ whole genome shotgun (WGS) entry which is preliminary data.</text>
</comment>
<dbReference type="Pfam" id="PF03167">
    <property type="entry name" value="UDG"/>
    <property type="match status" value="1"/>
</dbReference>
<evidence type="ECO:0000256" key="9">
    <source>
        <dbReference type="ARBA" id="ARBA00023004"/>
    </source>
</evidence>
<dbReference type="GO" id="GO:0051539">
    <property type="term" value="F:4 iron, 4 sulfur cluster binding"/>
    <property type="evidence" value="ECO:0007669"/>
    <property type="project" value="UniProtKB-KW"/>
</dbReference>
<name>X0ZVU6_9ZZZZ</name>
<protein>
    <recommendedName>
        <fullName evidence="4">Type-4 uracil-DNA glycosylase</fullName>
        <ecNumber evidence="3">3.2.2.27</ecNumber>
    </recommendedName>
</protein>
<proteinExistence type="inferred from homology"/>
<evidence type="ECO:0000259" key="12">
    <source>
        <dbReference type="SMART" id="SM00986"/>
    </source>
</evidence>
<keyword evidence="10" id="KW-0411">Iron-sulfur</keyword>
<evidence type="ECO:0000256" key="3">
    <source>
        <dbReference type="ARBA" id="ARBA00012030"/>
    </source>
</evidence>
<evidence type="ECO:0000256" key="10">
    <source>
        <dbReference type="ARBA" id="ARBA00023014"/>
    </source>
</evidence>
<evidence type="ECO:0000256" key="2">
    <source>
        <dbReference type="ARBA" id="ARBA00006521"/>
    </source>
</evidence>
<dbReference type="GO" id="GO:0046872">
    <property type="term" value="F:metal ion binding"/>
    <property type="evidence" value="ECO:0007669"/>
    <property type="project" value="UniProtKB-KW"/>
</dbReference>
<dbReference type="PANTHER" id="PTHR33693:SF1">
    <property type="entry name" value="TYPE-4 URACIL-DNA GLYCOSYLASE"/>
    <property type="match status" value="1"/>
</dbReference>
<evidence type="ECO:0000256" key="11">
    <source>
        <dbReference type="ARBA" id="ARBA00023204"/>
    </source>
</evidence>
<evidence type="ECO:0000256" key="6">
    <source>
        <dbReference type="ARBA" id="ARBA00022723"/>
    </source>
</evidence>
<comment type="similarity">
    <text evidence="2">Belongs to the uracil-DNA glycosylase (UDG) superfamily. Type 4 (UDGa) family.</text>
</comment>
<keyword evidence="6" id="KW-0479">Metal-binding</keyword>
<dbReference type="SMART" id="SM00987">
    <property type="entry name" value="UreE_C"/>
    <property type="match status" value="1"/>
</dbReference>
<reference evidence="13" key="1">
    <citation type="journal article" date="2014" name="Front. Microbiol.">
        <title>High frequency of phylogenetically diverse reductive dehalogenase-homologous genes in deep subseafloor sedimentary metagenomes.</title>
        <authorList>
            <person name="Kawai M."/>
            <person name="Futagami T."/>
            <person name="Toyoda A."/>
            <person name="Takaki Y."/>
            <person name="Nishi S."/>
            <person name="Hori S."/>
            <person name="Arai W."/>
            <person name="Tsubouchi T."/>
            <person name="Morono Y."/>
            <person name="Uchiyama I."/>
            <person name="Ito T."/>
            <person name="Fujiyama A."/>
            <person name="Inagaki F."/>
            <person name="Takami H."/>
        </authorList>
    </citation>
    <scope>NUCLEOTIDE SEQUENCE</scope>
    <source>
        <strain evidence="13">Expedition CK06-06</strain>
    </source>
</reference>
<dbReference type="Gene3D" id="3.40.470.10">
    <property type="entry name" value="Uracil-DNA glycosylase-like domain"/>
    <property type="match status" value="1"/>
</dbReference>
<keyword evidence="8" id="KW-0378">Hydrolase</keyword>
<dbReference type="SMART" id="SM00986">
    <property type="entry name" value="UDG"/>
    <property type="match status" value="1"/>
</dbReference>
<dbReference type="InterPro" id="IPR036895">
    <property type="entry name" value="Uracil-DNA_glycosylase-like_sf"/>
</dbReference>
<dbReference type="AlphaFoldDB" id="X0ZVU6"/>
<dbReference type="NCBIfam" id="TIGR00758">
    <property type="entry name" value="UDG_fam4"/>
    <property type="match status" value="1"/>
</dbReference>
<sequence>MAWGKKIMEIEKFNKEIKKCSRCRLSETRINALCGEGNINAKLMLIAQAPGENEDREGKMFIGSSGKVLDELFKKANIDRKEIYMTNLIKCMLPKYRCPKQDEIEICSKYLDKEIALINPKTLVPLGYYAIKYIFEKYAIPLPSKSEFCEVYCKIFLATDKKIFPLQHPAAVLHDNSLKEKIIKNYCKMKVLLIDCKWYPMCPMRVFYEKGKLNKKWVELYCKGDWESCIRYQMEERGQEHPDWMLPDGSIDERLHKLCKEVIG</sequence>
<dbReference type="EMBL" id="BART01002450">
    <property type="protein sequence ID" value="GAG62027.1"/>
    <property type="molecule type" value="Genomic_DNA"/>
</dbReference>
<keyword evidence="5" id="KW-0004">4Fe-4S</keyword>